<evidence type="ECO:0000313" key="3">
    <source>
        <dbReference type="EMBL" id="TXF90317.1"/>
    </source>
</evidence>
<dbReference type="GO" id="GO:0004363">
    <property type="term" value="F:glutathione synthase activity"/>
    <property type="evidence" value="ECO:0007669"/>
    <property type="project" value="InterPro"/>
</dbReference>
<name>A0A5C7FUQ1_9BACT</name>
<sequence length="351" mass="37965">MFRAAAIAAPINQSAMIFLILTDHSGHSNQNSLYALTRTLVADARTSGVFVASRADVRNSDFFAGNLSKWVFGLNASTDFDFDPTGEQFTASPVSMPYAEADVVWLRIPPPADSAFFAALTSYAPAAEPTKKPVVINNPEGILETGSKDFLYHFSDYTAPVRRVQSADDVIEFADLHPIVLKPLREYGGRGLVKIAHGVVDGDGLETTLDRWLETAKPDLEAGHYLAMKYLKNVDQGDKRILVVNGKILGASLRLPAPGQWLCNVARGGTSIIADVAPEEEVMIAAVAPTLLEKGIVIFGADTLMNDDGKRVLSELNTNSIGGFPQAEAQTGRPILQQTINGIYDYLADRI</sequence>
<dbReference type="GO" id="GO:0005524">
    <property type="term" value="F:ATP binding"/>
    <property type="evidence" value="ECO:0007669"/>
    <property type="project" value="UniProtKB-UniRule"/>
</dbReference>
<dbReference type="InterPro" id="IPR011761">
    <property type="entry name" value="ATP-grasp"/>
</dbReference>
<feature type="domain" description="ATP-grasp" evidence="2">
    <location>
        <begin position="148"/>
        <end position="344"/>
    </location>
</feature>
<evidence type="ECO:0000259" key="2">
    <source>
        <dbReference type="PROSITE" id="PS50975"/>
    </source>
</evidence>
<accession>A0A5C7FUQ1</accession>
<dbReference type="OrthoDB" id="9785415at2"/>
<dbReference type="PROSITE" id="PS50975">
    <property type="entry name" value="ATP_GRASP"/>
    <property type="match status" value="1"/>
</dbReference>
<dbReference type="Gene3D" id="3.30.470.20">
    <property type="entry name" value="ATP-grasp fold, B domain"/>
    <property type="match status" value="1"/>
</dbReference>
<dbReference type="GO" id="GO:0005737">
    <property type="term" value="C:cytoplasm"/>
    <property type="evidence" value="ECO:0007669"/>
    <property type="project" value="TreeGrafter"/>
</dbReference>
<dbReference type="AlphaFoldDB" id="A0A5C7FUQ1"/>
<dbReference type="EMBL" id="VOXD01000008">
    <property type="protein sequence ID" value="TXF90317.1"/>
    <property type="molecule type" value="Genomic_DNA"/>
</dbReference>
<keyword evidence="4" id="KW-1185">Reference proteome</keyword>
<dbReference type="PANTHER" id="PTHR21621:SF4">
    <property type="entry name" value="GLUTATHIONE SYNTHETASE"/>
    <property type="match status" value="1"/>
</dbReference>
<evidence type="ECO:0000313" key="4">
    <source>
        <dbReference type="Proteomes" id="UP000321907"/>
    </source>
</evidence>
<protein>
    <submittedName>
        <fullName evidence="3">Glutathione synthetase</fullName>
    </submittedName>
</protein>
<dbReference type="Proteomes" id="UP000321907">
    <property type="component" value="Unassembled WGS sequence"/>
</dbReference>
<keyword evidence="1" id="KW-0547">Nucleotide-binding</keyword>
<dbReference type="Gene3D" id="3.40.50.20">
    <property type="match status" value="1"/>
</dbReference>
<comment type="caution">
    <text evidence="3">The sequence shown here is derived from an EMBL/GenBank/DDBJ whole genome shotgun (WGS) entry which is preliminary data.</text>
</comment>
<evidence type="ECO:0000256" key="1">
    <source>
        <dbReference type="PROSITE-ProRule" id="PRU00409"/>
    </source>
</evidence>
<dbReference type="PANTHER" id="PTHR21621">
    <property type="entry name" value="RIBOSOMAL PROTEIN S6 MODIFICATION PROTEIN"/>
    <property type="match status" value="1"/>
</dbReference>
<dbReference type="GO" id="GO:0046872">
    <property type="term" value="F:metal ion binding"/>
    <property type="evidence" value="ECO:0007669"/>
    <property type="project" value="InterPro"/>
</dbReference>
<reference evidence="3 4" key="1">
    <citation type="submission" date="2019-08" db="EMBL/GenBank/DDBJ databases">
        <title>Lewinella sp. strain SSH13 Genome sequencing and assembly.</title>
        <authorList>
            <person name="Kim I."/>
        </authorList>
    </citation>
    <scope>NUCLEOTIDE SEQUENCE [LARGE SCALE GENOMIC DNA]</scope>
    <source>
        <strain evidence="3 4">SSH13</strain>
    </source>
</reference>
<organism evidence="3 4">
    <name type="scientific">Neolewinella aurantiaca</name>
    <dbReference type="NCBI Taxonomy" id="2602767"/>
    <lineage>
        <taxon>Bacteria</taxon>
        <taxon>Pseudomonadati</taxon>
        <taxon>Bacteroidota</taxon>
        <taxon>Saprospiria</taxon>
        <taxon>Saprospirales</taxon>
        <taxon>Lewinellaceae</taxon>
        <taxon>Neolewinella</taxon>
    </lineage>
</organism>
<proteinExistence type="predicted"/>
<keyword evidence="1" id="KW-0067">ATP-binding</keyword>
<dbReference type="InterPro" id="IPR004218">
    <property type="entry name" value="GSHS_ATP-bd"/>
</dbReference>
<dbReference type="Pfam" id="PF02955">
    <property type="entry name" value="GSH-S_ATP"/>
    <property type="match status" value="1"/>
</dbReference>
<dbReference type="SUPFAM" id="SSF56059">
    <property type="entry name" value="Glutathione synthetase ATP-binding domain-like"/>
    <property type="match status" value="1"/>
</dbReference>
<gene>
    <name evidence="3" type="ORF">FUA23_07295</name>
</gene>